<evidence type="ECO:0000256" key="1">
    <source>
        <dbReference type="ARBA" id="ARBA00009447"/>
    </source>
</evidence>
<reference evidence="4" key="1">
    <citation type="submission" date="2022-07" db="EMBL/GenBank/DDBJ databases">
        <title>Phylogenomic reconstructions and comparative analyses of Kickxellomycotina fungi.</title>
        <authorList>
            <person name="Reynolds N.K."/>
            <person name="Stajich J.E."/>
            <person name="Barry K."/>
            <person name="Grigoriev I.V."/>
            <person name="Crous P."/>
            <person name="Smith M.E."/>
        </authorList>
    </citation>
    <scope>NUCLEOTIDE SEQUENCE</scope>
    <source>
        <strain evidence="4">RSA 567</strain>
    </source>
</reference>
<dbReference type="GO" id="GO:0000149">
    <property type="term" value="F:SNARE binding"/>
    <property type="evidence" value="ECO:0007669"/>
    <property type="project" value="TreeGrafter"/>
</dbReference>
<dbReference type="InterPro" id="IPR010326">
    <property type="entry name" value="EXOC3/Sec6"/>
</dbReference>
<keyword evidence="3" id="KW-0268">Exocytosis</keyword>
<dbReference type="PANTHER" id="PTHR21292:SF1">
    <property type="entry name" value="EXOCYST COMPLEX COMPONENT 3"/>
    <property type="match status" value="1"/>
</dbReference>
<evidence type="ECO:0000313" key="4">
    <source>
        <dbReference type="EMBL" id="KAJ1971330.1"/>
    </source>
</evidence>
<dbReference type="Proteomes" id="UP001151582">
    <property type="component" value="Unassembled WGS sequence"/>
</dbReference>
<comment type="caution">
    <text evidence="4">The sequence shown here is derived from an EMBL/GenBank/DDBJ whole genome shotgun (WGS) entry which is preliminary data.</text>
</comment>
<accession>A0A9W8E5U8</accession>
<proteinExistence type="inferred from homology"/>
<organism evidence="4 5">
    <name type="scientific">Dimargaris verticillata</name>
    <dbReference type="NCBI Taxonomy" id="2761393"/>
    <lineage>
        <taxon>Eukaryota</taxon>
        <taxon>Fungi</taxon>
        <taxon>Fungi incertae sedis</taxon>
        <taxon>Zoopagomycota</taxon>
        <taxon>Kickxellomycotina</taxon>
        <taxon>Dimargaritomycetes</taxon>
        <taxon>Dimargaritales</taxon>
        <taxon>Dimargaritaceae</taxon>
        <taxon>Dimargaris</taxon>
    </lineage>
</organism>
<feature type="non-terminal residue" evidence="4">
    <location>
        <position position="168"/>
    </location>
</feature>
<sequence>MEGFMDLGNLCCDTLCKLVFNDIQSVFQQLFTPAWYKDDIMQAVVLTLTDYCEDFKSHLHSYLLSRILKCVLERYAISYLDAVRNKHAKFTRPASVEKFRADVDATHKFFTQFLEPETVQEWLQPLYATCRLIESSTSFISLEFYAMKKQYPDLPLTFTKCILKKRGD</sequence>
<evidence type="ECO:0000313" key="5">
    <source>
        <dbReference type="Proteomes" id="UP001151582"/>
    </source>
</evidence>
<dbReference type="Gene3D" id="1.10.357.70">
    <property type="entry name" value="Exocyst complex component Sec6, C-terminal domain"/>
    <property type="match status" value="1"/>
</dbReference>
<gene>
    <name evidence="4" type="primary">SEC6_2</name>
    <name evidence="4" type="ORF">H4R34_005777</name>
</gene>
<evidence type="ECO:0000256" key="3">
    <source>
        <dbReference type="ARBA" id="ARBA00022483"/>
    </source>
</evidence>
<dbReference type="PANTHER" id="PTHR21292">
    <property type="entry name" value="EXOCYST COMPLEX COMPONENT SEC6-RELATED"/>
    <property type="match status" value="1"/>
</dbReference>
<dbReference type="GO" id="GO:0006887">
    <property type="term" value="P:exocytosis"/>
    <property type="evidence" value="ECO:0007669"/>
    <property type="project" value="UniProtKB-KW"/>
</dbReference>
<name>A0A9W8E5U8_9FUNG</name>
<keyword evidence="2" id="KW-0813">Transport</keyword>
<comment type="similarity">
    <text evidence="1">Belongs to the SEC6 family.</text>
</comment>
<dbReference type="Pfam" id="PF06046">
    <property type="entry name" value="Sec6"/>
    <property type="match status" value="1"/>
</dbReference>
<dbReference type="GO" id="GO:0000145">
    <property type="term" value="C:exocyst"/>
    <property type="evidence" value="ECO:0007669"/>
    <property type="project" value="InterPro"/>
</dbReference>
<keyword evidence="5" id="KW-1185">Reference proteome</keyword>
<dbReference type="OrthoDB" id="190098at2759"/>
<dbReference type="EMBL" id="JANBQB010001414">
    <property type="protein sequence ID" value="KAJ1971330.1"/>
    <property type="molecule type" value="Genomic_DNA"/>
</dbReference>
<dbReference type="InterPro" id="IPR042532">
    <property type="entry name" value="EXOC3/Sec6_C"/>
</dbReference>
<evidence type="ECO:0000256" key="2">
    <source>
        <dbReference type="ARBA" id="ARBA00022448"/>
    </source>
</evidence>
<dbReference type="AlphaFoldDB" id="A0A9W8E5U8"/>
<protein>
    <submittedName>
        <fullName evidence="4">SNARE-binding exocyst subunit S6</fullName>
    </submittedName>
</protein>
<dbReference type="GO" id="GO:0051601">
    <property type="term" value="P:exocyst localization"/>
    <property type="evidence" value="ECO:0007669"/>
    <property type="project" value="TreeGrafter"/>
</dbReference>